<evidence type="ECO:0000313" key="5">
    <source>
        <dbReference type="EMBL" id="CAG2065330.1"/>
    </source>
</evidence>
<dbReference type="SUPFAM" id="SSF53187">
    <property type="entry name" value="Zn-dependent exopeptidases"/>
    <property type="match status" value="1"/>
</dbReference>
<evidence type="ECO:0000256" key="3">
    <source>
        <dbReference type="PROSITE-ProRule" id="PRU01379"/>
    </source>
</evidence>
<keyword evidence="6" id="KW-1185">Reference proteome</keyword>
<dbReference type="EMBL" id="CAJPIN010042097">
    <property type="protein sequence ID" value="CAG2065330.1"/>
    <property type="molecule type" value="Genomic_DNA"/>
</dbReference>
<evidence type="ECO:0000256" key="1">
    <source>
        <dbReference type="ARBA" id="ARBA00001947"/>
    </source>
</evidence>
<dbReference type="PANTHER" id="PTHR11705">
    <property type="entry name" value="PROTEASE FAMILY M14 CARBOXYPEPTIDASE A,B"/>
    <property type="match status" value="1"/>
</dbReference>
<dbReference type="PROSITE" id="PS52035">
    <property type="entry name" value="PEPTIDASE_M14"/>
    <property type="match status" value="1"/>
</dbReference>
<sequence>EPSVEKDSFQAVYVNLHWNRPKQELRTPLDVSNPCDETYGGTHAFSESETTAYHNYILGNKDRIKLYIATHSYGNELGAWHYTPQHLGARQQNISQLIVNNTPVHLEIGIRSEDRH</sequence>
<dbReference type="InterPro" id="IPR000834">
    <property type="entry name" value="Peptidase_M14"/>
</dbReference>
<dbReference type="Pfam" id="PF00246">
    <property type="entry name" value="Peptidase_M14"/>
    <property type="match status" value="1"/>
</dbReference>
<dbReference type="Gene3D" id="3.40.630.10">
    <property type="entry name" value="Zn peptidases"/>
    <property type="match status" value="1"/>
</dbReference>
<evidence type="ECO:0000256" key="2">
    <source>
        <dbReference type="ARBA" id="ARBA00005988"/>
    </source>
</evidence>
<dbReference type="PANTHER" id="PTHR11705:SF91">
    <property type="entry name" value="FI01817P-RELATED"/>
    <property type="match status" value="1"/>
</dbReference>
<accession>A0ABN7PC07</accession>
<dbReference type="Proteomes" id="UP001153148">
    <property type="component" value="Unassembled WGS sequence"/>
</dbReference>
<gene>
    <name evidence="5" type="ORF">TPAB3V08_LOCUS12274</name>
</gene>
<evidence type="ECO:0000259" key="4">
    <source>
        <dbReference type="PROSITE" id="PS52035"/>
    </source>
</evidence>
<feature type="domain" description="Peptidase M14" evidence="4">
    <location>
        <begin position="1"/>
        <end position="116"/>
    </location>
</feature>
<comment type="cofactor">
    <cofactor evidence="1">
        <name>Zn(2+)</name>
        <dbReference type="ChEBI" id="CHEBI:29105"/>
    </cofactor>
</comment>
<comment type="similarity">
    <text evidence="2 3">Belongs to the peptidase M14 family.</text>
</comment>
<feature type="non-terminal residue" evidence="5">
    <location>
        <position position="1"/>
    </location>
</feature>
<organism evidence="5 6">
    <name type="scientific">Timema podura</name>
    <name type="common">Walking stick</name>
    <dbReference type="NCBI Taxonomy" id="61482"/>
    <lineage>
        <taxon>Eukaryota</taxon>
        <taxon>Metazoa</taxon>
        <taxon>Ecdysozoa</taxon>
        <taxon>Arthropoda</taxon>
        <taxon>Hexapoda</taxon>
        <taxon>Insecta</taxon>
        <taxon>Pterygota</taxon>
        <taxon>Neoptera</taxon>
        <taxon>Polyneoptera</taxon>
        <taxon>Phasmatodea</taxon>
        <taxon>Timematodea</taxon>
        <taxon>Timematoidea</taxon>
        <taxon>Timematidae</taxon>
        <taxon>Timema</taxon>
    </lineage>
</organism>
<comment type="caution">
    <text evidence="3">Lacks conserved residue(s) required for the propagation of feature annotation.</text>
</comment>
<reference evidence="5" key="1">
    <citation type="submission" date="2021-03" db="EMBL/GenBank/DDBJ databases">
        <authorList>
            <person name="Tran Van P."/>
        </authorList>
    </citation>
    <scope>NUCLEOTIDE SEQUENCE</scope>
</reference>
<comment type="caution">
    <text evidence="5">The sequence shown here is derived from an EMBL/GenBank/DDBJ whole genome shotgun (WGS) entry which is preliminary data.</text>
</comment>
<name>A0ABN7PC07_TIMPD</name>
<evidence type="ECO:0000313" key="6">
    <source>
        <dbReference type="Proteomes" id="UP001153148"/>
    </source>
</evidence>
<proteinExistence type="inferred from homology"/>
<protein>
    <recommendedName>
        <fullName evidence="4">Peptidase M14 domain-containing protein</fullName>
    </recommendedName>
</protein>